<keyword evidence="1" id="KW-1133">Transmembrane helix</keyword>
<evidence type="ECO:0000313" key="4">
    <source>
        <dbReference type="Proteomes" id="UP000199577"/>
    </source>
</evidence>
<dbReference type="InterPro" id="IPR025510">
    <property type="entry name" value="DUF4397"/>
</dbReference>
<dbReference type="AlphaFoldDB" id="A0A1I1L6D7"/>
<accession>A0A1I1L6D7</accession>
<evidence type="ECO:0000256" key="1">
    <source>
        <dbReference type="SAM" id="Phobius"/>
    </source>
</evidence>
<dbReference type="STRING" id="623281.SAMN05421747_11933"/>
<proteinExistence type="predicted"/>
<keyword evidence="4" id="KW-1185">Reference proteome</keyword>
<organism evidence="3 4">
    <name type="scientific">Parapedobacter composti</name>
    <dbReference type="NCBI Taxonomy" id="623281"/>
    <lineage>
        <taxon>Bacteria</taxon>
        <taxon>Pseudomonadati</taxon>
        <taxon>Bacteroidota</taxon>
        <taxon>Sphingobacteriia</taxon>
        <taxon>Sphingobacteriales</taxon>
        <taxon>Sphingobacteriaceae</taxon>
        <taxon>Parapedobacter</taxon>
    </lineage>
</organism>
<dbReference type="OrthoDB" id="615056at2"/>
<reference evidence="3 4" key="1">
    <citation type="submission" date="2016-10" db="EMBL/GenBank/DDBJ databases">
        <authorList>
            <person name="de Groot N.N."/>
        </authorList>
    </citation>
    <scope>NUCLEOTIDE SEQUENCE [LARGE SCALE GENOMIC DNA]</scope>
    <source>
        <strain evidence="3 4">DSM 22900</strain>
    </source>
</reference>
<dbReference type="PROSITE" id="PS51257">
    <property type="entry name" value="PROKAR_LIPOPROTEIN"/>
    <property type="match status" value="1"/>
</dbReference>
<evidence type="ECO:0000313" key="3">
    <source>
        <dbReference type="EMBL" id="SFC68627.1"/>
    </source>
</evidence>
<feature type="domain" description="DUF4397" evidence="2">
    <location>
        <begin position="348"/>
        <end position="456"/>
    </location>
</feature>
<protein>
    <recommendedName>
        <fullName evidence="2">DUF4397 domain-containing protein</fullName>
    </recommendedName>
</protein>
<name>A0A1I1L6D7_9SPHI</name>
<evidence type="ECO:0000259" key="2">
    <source>
        <dbReference type="Pfam" id="PF14344"/>
    </source>
</evidence>
<dbReference type="Proteomes" id="UP000199577">
    <property type="component" value="Unassembled WGS sequence"/>
</dbReference>
<keyword evidence="1" id="KW-0472">Membrane</keyword>
<dbReference type="Pfam" id="PF14344">
    <property type="entry name" value="DUF4397"/>
    <property type="match status" value="1"/>
</dbReference>
<dbReference type="RefSeq" id="WP_090974731.1">
    <property type="nucleotide sequence ID" value="NZ_FOLL01000019.1"/>
</dbReference>
<gene>
    <name evidence="3" type="ORF">SAMN05421747_11933</name>
</gene>
<feature type="transmembrane region" description="Helical" evidence="1">
    <location>
        <begin position="12"/>
        <end position="29"/>
    </location>
</feature>
<keyword evidence="1" id="KW-0812">Transmembrane</keyword>
<sequence length="572" mass="63954">MRYQTIDIRRQTFSFFVYFGLLALVFVGSCAKEKLDNIIDHPNPFDNGELSPVRIINAAEYFNVIANGDSLTSFAGFFSATSPSVPFGGPWYSASMGTEYFPFHGYLGREWRIPQRLFRDNGRLDLFFQHIMGYPNVENNPAGNILGLTIQHTDNRPVDYYIGPHPVEGVYFAVDRDETPSSQPDHFKIRVVNLASDVETTPNFYEPLTLTYADGTPVDPRTTGIDASRRVTDYVELPYGTYQFRVVSQTGFQLPGTDGRTEHMITDPATLSLVSRDVYTAPAKLHHLVYAPIHSYQPGGVYTIHVYPSKFMWYRIGFFEAFNFFENAFRVVQDNVPTANLKYGRAQLVNALPGSQLKLRFGSGGSTEDTPYGQASAYSTLSVGETQIALTDGSGDMLAAITHLVQPNQHYSVYAYPDETGKPQIVVIANDLSGNGELMPFRKRFINLCPDIPYVTFTRNDGESMGQPQVVANLRPGIASLEDPYISGDERQEPYEILAYRSAPGKVPGVWADDIPVLQSHDFIARNELYARFGGNLPTHEPGYYTVALIGRVGDNVPPEHKARMVIIKHNR</sequence>
<dbReference type="EMBL" id="FOLL01000019">
    <property type="protein sequence ID" value="SFC68627.1"/>
    <property type="molecule type" value="Genomic_DNA"/>
</dbReference>